<accession>A0A091C665</accession>
<sequence>MNMLDLQSMESQEIKIKWIDGELISVNEPTFAMFKKLSNVKQDDNEGIGKVLVEMLNNNTSAKKFKASDLDPLNSGQLTALIQKLMGQKEAADQDPN</sequence>
<evidence type="ECO:0000313" key="2">
    <source>
        <dbReference type="Proteomes" id="UP000029381"/>
    </source>
</evidence>
<reference evidence="1 2" key="1">
    <citation type="submission" date="2014-08" db="EMBL/GenBank/DDBJ databases">
        <title>Genome sequence of Tetragenococcus muriaticus.</title>
        <authorList>
            <person name="Chuea-nongthon C."/>
            <person name="Rodtong S."/>
            <person name="Yongsawatdigul J."/>
            <person name="Steele J.L."/>
            <person name="Liu X.-y."/>
            <person name="Speers J."/>
            <person name="Glasner J.D."/>
            <person name="Neeno-Eckwall E.C."/>
        </authorList>
    </citation>
    <scope>NUCLEOTIDE SEQUENCE [LARGE SCALE GENOMIC DNA]</scope>
    <source>
        <strain evidence="1 2">3MR10-3</strain>
    </source>
</reference>
<evidence type="ECO:0008006" key="3">
    <source>
        <dbReference type="Google" id="ProtNLM"/>
    </source>
</evidence>
<gene>
    <name evidence="1" type="ORF">TMU3MR103_0636</name>
</gene>
<protein>
    <recommendedName>
        <fullName evidence="3">Phage protein</fullName>
    </recommendedName>
</protein>
<proteinExistence type="predicted"/>
<dbReference type="EMBL" id="JPVT01000058">
    <property type="protein sequence ID" value="KFN92175.1"/>
    <property type="molecule type" value="Genomic_DNA"/>
</dbReference>
<dbReference type="Proteomes" id="UP000029381">
    <property type="component" value="Unassembled WGS sequence"/>
</dbReference>
<name>A0A091C665_9ENTE</name>
<evidence type="ECO:0000313" key="1">
    <source>
        <dbReference type="EMBL" id="KFN92175.1"/>
    </source>
</evidence>
<dbReference type="AlphaFoldDB" id="A0A091C665"/>
<organism evidence="1 2">
    <name type="scientific">Tetragenococcus muriaticus 3MR10-3</name>
    <dbReference type="NCBI Taxonomy" id="1302648"/>
    <lineage>
        <taxon>Bacteria</taxon>
        <taxon>Bacillati</taxon>
        <taxon>Bacillota</taxon>
        <taxon>Bacilli</taxon>
        <taxon>Lactobacillales</taxon>
        <taxon>Enterococcaceae</taxon>
        <taxon>Tetragenococcus</taxon>
    </lineage>
</organism>
<keyword evidence="2" id="KW-1185">Reference proteome</keyword>
<comment type="caution">
    <text evidence="1">The sequence shown here is derived from an EMBL/GenBank/DDBJ whole genome shotgun (WGS) entry which is preliminary data.</text>
</comment>
<dbReference type="PATRIC" id="fig|1302648.3.peg.618"/>